<comment type="caution">
    <text evidence="4">The sequence shown here is derived from an EMBL/GenBank/DDBJ whole genome shotgun (WGS) entry which is preliminary data.</text>
</comment>
<dbReference type="NCBIfam" id="TIGR04183">
    <property type="entry name" value="Por_Secre_tail"/>
    <property type="match status" value="1"/>
</dbReference>
<keyword evidence="1" id="KW-0732">Signal</keyword>
<reference evidence="4 5" key="1">
    <citation type="submission" date="2023-09" db="EMBL/GenBank/DDBJ databases">
        <authorList>
            <person name="Rey-Velasco X."/>
        </authorList>
    </citation>
    <scope>NUCLEOTIDE SEQUENCE [LARGE SCALE GENOMIC DNA]</scope>
    <source>
        <strain evidence="4 5">F117</strain>
    </source>
</reference>
<dbReference type="Gene3D" id="2.60.40.10">
    <property type="entry name" value="Immunoglobulins"/>
    <property type="match status" value="1"/>
</dbReference>
<dbReference type="InterPro" id="IPR026444">
    <property type="entry name" value="Secre_tail"/>
</dbReference>
<evidence type="ECO:0000313" key="5">
    <source>
        <dbReference type="Proteomes" id="UP001262582"/>
    </source>
</evidence>
<gene>
    <name evidence="4" type="ORF">RM539_14205</name>
</gene>
<keyword evidence="5" id="KW-1185">Reference proteome</keyword>
<evidence type="ECO:0000256" key="1">
    <source>
        <dbReference type="ARBA" id="ARBA00022729"/>
    </source>
</evidence>
<evidence type="ECO:0000259" key="3">
    <source>
        <dbReference type="Pfam" id="PF20009"/>
    </source>
</evidence>
<organism evidence="4 5">
    <name type="scientific">Autumnicola musiva</name>
    <dbReference type="NCBI Taxonomy" id="3075589"/>
    <lineage>
        <taxon>Bacteria</taxon>
        <taxon>Pseudomonadati</taxon>
        <taxon>Bacteroidota</taxon>
        <taxon>Flavobacteriia</taxon>
        <taxon>Flavobacteriales</taxon>
        <taxon>Flavobacteriaceae</taxon>
        <taxon>Autumnicola</taxon>
    </lineage>
</organism>
<sequence>MLRNIFFLFILVFIFHSEATAQKRERSGPIYVDSARAVPSSPISKRKLVPPSSEFKIYNPRNRGINKVVPGKGLPKTEDPAVQSKKGNIPAKAPILSYEAVSSRSTPTDPTGVAGPNHYLNAWNSAFSIWDKQGNQLMEPASLASIGGEFANETLGDPIVVYDEFADRYLISQFSDTPESFLIAVSRGPDPLNDGWYTYRFTTNEVLPDYPKISIWGDGYYITTNKNSNTADESQVIYVVERDQMLQGEVAGIVSFPLPGIQTNGFYSPAGLHAIGDIPPPRGNSPIVFMQDDAWAGVAQDHLKIWLVNINWEDPVSSTISESQELGAAQGVSPFSATFDGGAFSNLSQPGDAPEIDALQATMMYMTPYRRFNGYNSVVMNFVVDIDFTAAEHAGIRWYELRQQDEGGPWSVYQEGTYAPDKSDRFSGSIGIDEMGNIGLGFTILDDSPENPIYPSIRYTGRYAGDELGIMTLEEQSIVEGEDPDPSSRYGDYAHLTVDPEDNVTFWHNAEYFEGIQRKNRVGVFRIAPEDENDIGVISLVTPQDASLGDAEEISVRIRNFGENAQSGFPVSYTIEGEETVTETFTQTIPATSSTEFTFTQTADFSEVGETYEVTFVTGLVNDENPDNDTLVSEIRNLPPKDVGVTSIDVPVTGQDLTDSEEVVITIENFGGEPQSDFPVSYQIGDNFSVTETFTGTVGVGENEVYTFSQQASIEASGRYRVVASTHLQDDFNPTNDPEVKSIANLNCIPEGSDCSFGDGLFYFELANALNERIPCDDGYIDFISLTADLDRSEDNFTVTVKSIFTQTGQNDEKFSMWIDFNDNAVFEDDERLITSVVIPQANTPVSEDFSIPGNAPLGQHLLRIRAGDTSYEGDLNAPCDVMEYGTTHDYSVNIRDSSLDIDDFILDEAELKVISMMPGEEGSRIYRARLEANFEAPLRITVHDMLGQKLIENSMNFNGEAYTYTFDMSYAAKGVYLLRVGTREAGKVKRFIVR</sequence>
<dbReference type="InterPro" id="IPR013783">
    <property type="entry name" value="Ig-like_fold"/>
</dbReference>
<evidence type="ECO:0000256" key="2">
    <source>
        <dbReference type="SAM" id="MobiDB-lite"/>
    </source>
</evidence>
<dbReference type="InterPro" id="IPR045474">
    <property type="entry name" value="GEVED"/>
</dbReference>
<name>A0ABU3D8E3_9FLAO</name>
<protein>
    <submittedName>
        <fullName evidence="4">T9SS type A sorting domain-containing protein</fullName>
    </submittedName>
</protein>
<dbReference type="Proteomes" id="UP001262582">
    <property type="component" value="Unassembled WGS sequence"/>
</dbReference>
<feature type="region of interest" description="Disordered" evidence="2">
    <location>
        <begin position="66"/>
        <end position="86"/>
    </location>
</feature>
<feature type="domain" description="GEVED" evidence="3">
    <location>
        <begin position="815"/>
        <end position="894"/>
    </location>
</feature>
<accession>A0ABU3D8E3</accession>
<dbReference type="Pfam" id="PF20009">
    <property type="entry name" value="GEVED"/>
    <property type="match status" value="1"/>
</dbReference>
<evidence type="ECO:0000313" key="4">
    <source>
        <dbReference type="EMBL" id="MDT0677736.1"/>
    </source>
</evidence>
<dbReference type="RefSeq" id="WP_311504078.1">
    <property type="nucleotide sequence ID" value="NZ_JAVRHK010000011.1"/>
</dbReference>
<proteinExistence type="predicted"/>
<dbReference type="EMBL" id="JAVRHK010000011">
    <property type="protein sequence ID" value="MDT0677736.1"/>
    <property type="molecule type" value="Genomic_DNA"/>
</dbReference>